<evidence type="ECO:0000256" key="1">
    <source>
        <dbReference type="ARBA" id="ARBA00004442"/>
    </source>
</evidence>
<dbReference type="InterPro" id="IPR011990">
    <property type="entry name" value="TPR-like_helical_dom_sf"/>
</dbReference>
<dbReference type="InterPro" id="IPR033985">
    <property type="entry name" value="SusD-like_N"/>
</dbReference>
<reference evidence="8 9" key="1">
    <citation type="submission" date="2018-05" db="EMBL/GenBank/DDBJ databases">
        <title>Chitinophaga sp. nov., isolated from rhizosphere soil of Alhagi.</title>
        <authorList>
            <person name="Liu Y."/>
        </authorList>
    </citation>
    <scope>NUCLEOTIDE SEQUENCE [LARGE SCALE GENOMIC DNA]</scope>
    <source>
        <strain evidence="8 9">T22</strain>
    </source>
</reference>
<dbReference type="Gene3D" id="1.25.40.390">
    <property type="match status" value="1"/>
</dbReference>
<sequence>MRYKFFLHTSPVLLLIFICSVSCNRELEVKPVSVITNASFWKTESDVQGALNGMYFSLREMNKMTYQLGEGRSEVMTFGIAGTGGYDLFYQNTLNPNNLAATGNYSSGVEWKGYYTIINTANLLIKYVPGISFANAADQQRALAQAYAMRAYIYFVMVRTWGDLPLRLLPTEGYDPALVHLERSPVAAIFEQIKADIAEALQLFPDNSIPAGRYFWSRPSANALKAEVFLWTAKRLNGGTADYTAALNACTEVEDADATLLDNFADIFKYQNKGNREVLMAIRFQELEAAGFSYFRDMYMFAGLMPSNVSQYTRDLIGPTGTGHSVWSPSALVRDQFTTDDTRRDASFYEIYSEEGGTQVYFTAAVMKGTGIVTAGGVREYVSDIIIYRLADVILMKAEAKNGLSQDPAAEMNRIRQRAYKDQFPAHTFVSGSPAQNDAAILKERLLELVFEGKRWWDLVRYDKAFEIVPSLQARAADRYLLLFPISTNTLSLEPKVKQNPGYEQ</sequence>
<evidence type="ECO:0000256" key="5">
    <source>
        <dbReference type="ARBA" id="ARBA00023237"/>
    </source>
</evidence>
<keyword evidence="5" id="KW-0998">Cell outer membrane</keyword>
<evidence type="ECO:0000313" key="8">
    <source>
        <dbReference type="EMBL" id="AWO00343.1"/>
    </source>
</evidence>
<feature type="domain" description="SusD-like N-terminal" evidence="7">
    <location>
        <begin position="45"/>
        <end position="211"/>
    </location>
</feature>
<name>A0ABM6W8R9_9BACT</name>
<evidence type="ECO:0000259" key="6">
    <source>
        <dbReference type="Pfam" id="PF07980"/>
    </source>
</evidence>
<gene>
    <name evidence="8" type="ORF">DLD77_00780</name>
</gene>
<feature type="domain" description="RagB/SusD" evidence="6">
    <location>
        <begin position="383"/>
        <end position="503"/>
    </location>
</feature>
<organism evidence="8 9">
    <name type="scientific">Chitinophaga alhagiae</name>
    <dbReference type="NCBI Taxonomy" id="2203219"/>
    <lineage>
        <taxon>Bacteria</taxon>
        <taxon>Pseudomonadati</taxon>
        <taxon>Bacteroidota</taxon>
        <taxon>Chitinophagia</taxon>
        <taxon>Chitinophagales</taxon>
        <taxon>Chitinophagaceae</taxon>
        <taxon>Chitinophaga</taxon>
    </lineage>
</organism>
<evidence type="ECO:0000259" key="7">
    <source>
        <dbReference type="Pfam" id="PF14322"/>
    </source>
</evidence>
<dbReference type="SUPFAM" id="SSF48452">
    <property type="entry name" value="TPR-like"/>
    <property type="match status" value="1"/>
</dbReference>
<protein>
    <submittedName>
        <fullName evidence="8">RagB/SusD family nutrient uptake outer membrane protein</fullName>
    </submittedName>
</protein>
<evidence type="ECO:0000313" key="9">
    <source>
        <dbReference type="Proteomes" id="UP000246099"/>
    </source>
</evidence>
<keyword evidence="3" id="KW-0732">Signal</keyword>
<accession>A0ABM6W8R9</accession>
<evidence type="ECO:0000256" key="4">
    <source>
        <dbReference type="ARBA" id="ARBA00023136"/>
    </source>
</evidence>
<dbReference type="InterPro" id="IPR012944">
    <property type="entry name" value="SusD_RagB_dom"/>
</dbReference>
<dbReference type="CDD" id="cd08977">
    <property type="entry name" value="SusD"/>
    <property type="match status" value="1"/>
</dbReference>
<keyword evidence="9" id="KW-1185">Reference proteome</keyword>
<comment type="subcellular location">
    <subcellularLocation>
        <location evidence="1">Cell outer membrane</location>
    </subcellularLocation>
</comment>
<evidence type="ECO:0000256" key="3">
    <source>
        <dbReference type="ARBA" id="ARBA00022729"/>
    </source>
</evidence>
<proteinExistence type="inferred from homology"/>
<comment type="similarity">
    <text evidence="2">Belongs to the SusD family.</text>
</comment>
<dbReference type="Pfam" id="PF14322">
    <property type="entry name" value="SusD-like_3"/>
    <property type="match status" value="1"/>
</dbReference>
<dbReference type="EMBL" id="CP029600">
    <property type="protein sequence ID" value="AWO00343.1"/>
    <property type="molecule type" value="Genomic_DNA"/>
</dbReference>
<evidence type="ECO:0000256" key="2">
    <source>
        <dbReference type="ARBA" id="ARBA00006275"/>
    </source>
</evidence>
<dbReference type="Proteomes" id="UP000246099">
    <property type="component" value="Chromosome"/>
</dbReference>
<keyword evidence="4" id="KW-0472">Membrane</keyword>
<dbReference type="Pfam" id="PF07980">
    <property type="entry name" value="SusD_RagB"/>
    <property type="match status" value="1"/>
</dbReference>
<dbReference type="RefSeq" id="WP_119075668.1">
    <property type="nucleotide sequence ID" value="NZ_CP029600.1"/>
</dbReference>